<dbReference type="InterPro" id="IPR008972">
    <property type="entry name" value="Cupredoxin"/>
</dbReference>
<dbReference type="InterPro" id="IPR036257">
    <property type="entry name" value="Cyt_c_oxidase_su2_TM_sf"/>
</dbReference>
<evidence type="ECO:0000256" key="6">
    <source>
        <dbReference type="ARBA" id="ARBA00022723"/>
    </source>
</evidence>
<keyword evidence="8" id="KW-0249">Electron transport</keyword>
<feature type="domain" description="Cytochrome c" evidence="15">
    <location>
        <begin position="267"/>
        <end position="354"/>
    </location>
</feature>
<dbReference type="PANTHER" id="PTHR33751:SF9">
    <property type="entry name" value="CYTOCHROME C4"/>
    <property type="match status" value="1"/>
</dbReference>
<dbReference type="PROSITE" id="PS00078">
    <property type="entry name" value="COX2"/>
    <property type="match status" value="1"/>
</dbReference>
<dbReference type="Proteomes" id="UP000477680">
    <property type="component" value="Chromosome"/>
</dbReference>
<protein>
    <recommendedName>
        <fullName evidence="2">cytochrome-c oxidase</fullName>
        <ecNumber evidence="2">7.1.1.9</ecNumber>
    </recommendedName>
</protein>
<evidence type="ECO:0000256" key="4">
    <source>
        <dbReference type="ARBA" id="ARBA00022617"/>
    </source>
</evidence>
<evidence type="ECO:0000313" key="17">
    <source>
        <dbReference type="Proteomes" id="UP000477680"/>
    </source>
</evidence>
<dbReference type="InterPro" id="IPR001505">
    <property type="entry name" value="Copper_CuA"/>
</dbReference>
<evidence type="ECO:0000256" key="3">
    <source>
        <dbReference type="ARBA" id="ARBA00022448"/>
    </source>
</evidence>
<gene>
    <name evidence="16" type="ORF">G3T16_08070</name>
</gene>
<dbReference type="PROSITE" id="PS51007">
    <property type="entry name" value="CYTC"/>
    <property type="match status" value="2"/>
</dbReference>
<proteinExistence type="predicted"/>
<keyword evidence="17" id="KW-1185">Reference proteome</keyword>
<dbReference type="SUPFAM" id="SSF46626">
    <property type="entry name" value="Cytochrome c"/>
    <property type="match status" value="2"/>
</dbReference>
<keyword evidence="13" id="KW-1133">Transmembrane helix</keyword>
<feature type="transmembrane region" description="Helical" evidence="13">
    <location>
        <begin position="41"/>
        <end position="62"/>
    </location>
</feature>
<dbReference type="Gene3D" id="1.10.287.90">
    <property type="match status" value="1"/>
</dbReference>
<evidence type="ECO:0000259" key="15">
    <source>
        <dbReference type="PROSITE" id="PS51007"/>
    </source>
</evidence>
<evidence type="ECO:0000256" key="13">
    <source>
        <dbReference type="SAM" id="Phobius"/>
    </source>
</evidence>
<dbReference type="EMBL" id="CP048711">
    <property type="protein sequence ID" value="QIB65362.1"/>
    <property type="molecule type" value="Genomic_DNA"/>
</dbReference>
<evidence type="ECO:0000256" key="9">
    <source>
        <dbReference type="ARBA" id="ARBA00023004"/>
    </source>
</evidence>
<keyword evidence="6 12" id="KW-0479">Metal-binding</keyword>
<evidence type="ECO:0000256" key="2">
    <source>
        <dbReference type="ARBA" id="ARBA00012949"/>
    </source>
</evidence>
<evidence type="ECO:0000256" key="5">
    <source>
        <dbReference type="ARBA" id="ARBA00022692"/>
    </source>
</evidence>
<keyword evidence="5 13" id="KW-0812">Transmembrane</keyword>
<dbReference type="InterPro" id="IPR002429">
    <property type="entry name" value="CcO_II-like_C"/>
</dbReference>
<accession>A0A6C0TZU4</accession>
<dbReference type="SUPFAM" id="SSF49503">
    <property type="entry name" value="Cupredoxins"/>
    <property type="match status" value="1"/>
</dbReference>
<dbReference type="GO" id="GO:0016020">
    <property type="term" value="C:membrane"/>
    <property type="evidence" value="ECO:0007669"/>
    <property type="project" value="UniProtKB-SubCell"/>
</dbReference>
<keyword evidence="4 12" id="KW-0349">Heme</keyword>
<feature type="transmembrane region" description="Helical" evidence="13">
    <location>
        <begin position="83"/>
        <end position="105"/>
    </location>
</feature>
<dbReference type="PRINTS" id="PR01166">
    <property type="entry name" value="CYCOXIDASEII"/>
</dbReference>
<dbReference type="SUPFAM" id="SSF81464">
    <property type="entry name" value="Cytochrome c oxidase subunit II-like, transmembrane region"/>
    <property type="match status" value="1"/>
</dbReference>
<evidence type="ECO:0000313" key="16">
    <source>
        <dbReference type="EMBL" id="QIB65362.1"/>
    </source>
</evidence>
<evidence type="ECO:0000256" key="11">
    <source>
        <dbReference type="ARBA" id="ARBA00023136"/>
    </source>
</evidence>
<evidence type="ECO:0000256" key="7">
    <source>
        <dbReference type="ARBA" id="ARBA00022967"/>
    </source>
</evidence>
<dbReference type="InterPro" id="IPR036909">
    <property type="entry name" value="Cyt_c-like_dom_sf"/>
</dbReference>
<evidence type="ECO:0000256" key="8">
    <source>
        <dbReference type="ARBA" id="ARBA00022982"/>
    </source>
</evidence>
<sequence length="450" mass="50114">MKLVVVLVLLVVGSLLFHWWSPWWFTPLASNWGTVDTTVDITLYITGFVFVAVNLFLAYAVYRYRHKSSRRAKYEPENKSLEIWLTGLTTVGVVAMLAPGLAVWADFTRVPDEADVVEVLGEQWQWSYRFPGEDMQLGEVDSRFTSPDNPFGISPNDPAGADDILVRSADLHLPLDRPVKVLLRSRDVLHNFAVPQFRVKMDMVPGSVSYVWFTPTRTGRFDVMCMELCGIAHYAMRGAVIVDEQEQFDSWLAQQSTWSELQGVPKGDPVAGEAQYAVCASCHGAQGEGNKAMNAPRLAGLSAAYIKRQLEYYQQGIRGAHEDDTYGQQMAPMANVLTSEASVRDVSAYIANLPEQEVEATISGNPRRGASHFNSCGACHGARAQGNDALQAPRLAGQQDWYLKQQLANFRQGIRGTHEQDSLGHQMVMMSRSLQNEKSIDDLLSYLNSL</sequence>
<feature type="domain" description="Cytochrome c" evidence="15">
    <location>
        <begin position="364"/>
        <end position="450"/>
    </location>
</feature>
<keyword evidence="3" id="KW-0813">Transport</keyword>
<dbReference type="GO" id="GO:0005507">
    <property type="term" value="F:copper ion binding"/>
    <property type="evidence" value="ECO:0007669"/>
    <property type="project" value="InterPro"/>
</dbReference>
<organism evidence="16 17">
    <name type="scientific">Kineobactrum salinum</name>
    <dbReference type="NCBI Taxonomy" id="2708301"/>
    <lineage>
        <taxon>Bacteria</taxon>
        <taxon>Pseudomonadati</taxon>
        <taxon>Pseudomonadota</taxon>
        <taxon>Gammaproteobacteria</taxon>
        <taxon>Cellvibrionales</taxon>
        <taxon>Halieaceae</taxon>
        <taxon>Kineobactrum</taxon>
    </lineage>
</organism>
<dbReference type="Pfam" id="PF00116">
    <property type="entry name" value="COX2"/>
    <property type="match status" value="1"/>
</dbReference>
<dbReference type="Pfam" id="PF00034">
    <property type="entry name" value="Cytochrom_C"/>
    <property type="match status" value="2"/>
</dbReference>
<dbReference type="GO" id="GO:0004129">
    <property type="term" value="F:cytochrome-c oxidase activity"/>
    <property type="evidence" value="ECO:0007669"/>
    <property type="project" value="UniProtKB-EC"/>
</dbReference>
<keyword evidence="10" id="KW-0186">Copper</keyword>
<dbReference type="EC" id="7.1.1.9" evidence="2"/>
<feature type="domain" description="Cytochrome oxidase subunit II copper A binding" evidence="14">
    <location>
        <begin position="112"/>
        <end position="254"/>
    </location>
</feature>
<name>A0A6C0TZU4_9GAMM</name>
<reference evidence="16 17" key="1">
    <citation type="submission" date="2020-02" db="EMBL/GenBank/DDBJ databases">
        <title>Genome sequencing for Kineobactrum sp. M2.</title>
        <authorList>
            <person name="Park S.-J."/>
        </authorList>
    </citation>
    <scope>NUCLEOTIDE SEQUENCE [LARGE SCALE GENOMIC DNA]</scope>
    <source>
        <strain evidence="16 17">M2</strain>
    </source>
</reference>
<evidence type="ECO:0000256" key="1">
    <source>
        <dbReference type="ARBA" id="ARBA00004370"/>
    </source>
</evidence>
<dbReference type="Gene3D" id="1.10.760.10">
    <property type="entry name" value="Cytochrome c-like domain"/>
    <property type="match status" value="2"/>
</dbReference>
<dbReference type="InterPro" id="IPR009056">
    <property type="entry name" value="Cyt_c-like_dom"/>
</dbReference>
<dbReference type="GO" id="GO:0020037">
    <property type="term" value="F:heme binding"/>
    <property type="evidence" value="ECO:0007669"/>
    <property type="project" value="InterPro"/>
</dbReference>
<dbReference type="InterPro" id="IPR050597">
    <property type="entry name" value="Cytochrome_c_Oxidase_Subunit"/>
</dbReference>
<dbReference type="RefSeq" id="WP_163494601.1">
    <property type="nucleotide sequence ID" value="NZ_CP048711.1"/>
</dbReference>
<dbReference type="CDD" id="cd13919">
    <property type="entry name" value="CuRO_HCO_II_like_5"/>
    <property type="match status" value="1"/>
</dbReference>
<comment type="subcellular location">
    <subcellularLocation>
        <location evidence="1">Membrane</location>
    </subcellularLocation>
</comment>
<dbReference type="PANTHER" id="PTHR33751">
    <property type="entry name" value="CBB3-TYPE CYTOCHROME C OXIDASE SUBUNIT FIXP"/>
    <property type="match status" value="1"/>
</dbReference>
<dbReference type="PROSITE" id="PS50857">
    <property type="entry name" value="COX2_CUA"/>
    <property type="match status" value="1"/>
</dbReference>
<keyword evidence="9 12" id="KW-0408">Iron</keyword>
<dbReference type="Gene3D" id="2.60.40.420">
    <property type="entry name" value="Cupredoxins - blue copper proteins"/>
    <property type="match status" value="1"/>
</dbReference>
<dbReference type="KEGG" id="kim:G3T16_08070"/>
<evidence type="ECO:0000259" key="14">
    <source>
        <dbReference type="PROSITE" id="PS50857"/>
    </source>
</evidence>
<keyword evidence="11 13" id="KW-0472">Membrane</keyword>
<dbReference type="AlphaFoldDB" id="A0A6C0TZU4"/>
<keyword evidence="7" id="KW-1278">Translocase</keyword>
<evidence type="ECO:0000256" key="10">
    <source>
        <dbReference type="ARBA" id="ARBA00023008"/>
    </source>
</evidence>
<evidence type="ECO:0000256" key="12">
    <source>
        <dbReference type="PROSITE-ProRule" id="PRU00433"/>
    </source>
</evidence>